<evidence type="ECO:0000256" key="4">
    <source>
        <dbReference type="ARBA" id="ARBA00023163"/>
    </source>
</evidence>
<proteinExistence type="inferred from homology"/>
<dbReference type="AlphaFoldDB" id="A0A381RVA2"/>
<protein>
    <recommendedName>
        <fullName evidence="5">HTH lysR-type domain-containing protein</fullName>
    </recommendedName>
</protein>
<evidence type="ECO:0000313" key="6">
    <source>
        <dbReference type="EMBL" id="SUZ92843.1"/>
    </source>
</evidence>
<dbReference type="Gene3D" id="3.40.190.10">
    <property type="entry name" value="Periplasmic binding protein-like II"/>
    <property type="match status" value="2"/>
</dbReference>
<dbReference type="SUPFAM" id="SSF46785">
    <property type="entry name" value="Winged helix' DNA-binding domain"/>
    <property type="match status" value="1"/>
</dbReference>
<evidence type="ECO:0000256" key="2">
    <source>
        <dbReference type="ARBA" id="ARBA00023015"/>
    </source>
</evidence>
<dbReference type="Gene3D" id="1.10.10.10">
    <property type="entry name" value="Winged helix-like DNA-binding domain superfamily/Winged helix DNA-binding domain"/>
    <property type="match status" value="1"/>
</dbReference>
<accession>A0A381RVA2</accession>
<evidence type="ECO:0000256" key="1">
    <source>
        <dbReference type="ARBA" id="ARBA00009437"/>
    </source>
</evidence>
<dbReference type="PANTHER" id="PTHR30126">
    <property type="entry name" value="HTH-TYPE TRANSCRIPTIONAL REGULATOR"/>
    <property type="match status" value="1"/>
</dbReference>
<dbReference type="Pfam" id="PF00126">
    <property type="entry name" value="HTH_1"/>
    <property type="match status" value="1"/>
</dbReference>
<sequence>MTLTQFKYLLLVVENKLNISKTAEASGFSQPGISKQISLLEDELGALIFARKGKKIVNLTPFGEEVVWYAKKILQDVDNIKLLSNQISDIDEGVLSLAATSAQARYILPEIIKVFKEDFPKVKLELKLGSSEQIREMVLANEVDLAIATDLEGLTKELVLLPAYNWFNAIIAPLDHPIKKDIKKLTIRRLAKEPLVTYAFSVGPDTSFSDTFNKHKLVPNIVFAARDADIIKTYVKMGMGIGVISGMAYECDDHEDFLAVSGENIFPKCTTYFGFRRGMILSRFAIGFINLFAEHLTPNLIMKAADTKIQEEVDKLFKKITLPVKGGCDQIK</sequence>
<dbReference type="InterPro" id="IPR036388">
    <property type="entry name" value="WH-like_DNA-bd_sf"/>
</dbReference>
<gene>
    <name evidence="6" type="ORF">METZ01_LOCUS45697</name>
</gene>
<evidence type="ECO:0000259" key="5">
    <source>
        <dbReference type="PROSITE" id="PS50931"/>
    </source>
</evidence>
<dbReference type="EMBL" id="UINC01002094">
    <property type="protein sequence ID" value="SUZ92843.1"/>
    <property type="molecule type" value="Genomic_DNA"/>
</dbReference>
<dbReference type="GO" id="GO:0000976">
    <property type="term" value="F:transcription cis-regulatory region binding"/>
    <property type="evidence" value="ECO:0007669"/>
    <property type="project" value="TreeGrafter"/>
</dbReference>
<dbReference type="PROSITE" id="PS50931">
    <property type="entry name" value="HTH_LYSR"/>
    <property type="match status" value="1"/>
</dbReference>
<comment type="similarity">
    <text evidence="1">Belongs to the LysR transcriptional regulatory family.</text>
</comment>
<keyword evidence="2" id="KW-0805">Transcription regulation</keyword>
<dbReference type="PRINTS" id="PR00039">
    <property type="entry name" value="HTHLYSR"/>
</dbReference>
<keyword evidence="4" id="KW-0804">Transcription</keyword>
<name>A0A381RVA2_9ZZZZ</name>
<keyword evidence="3" id="KW-0238">DNA-binding</keyword>
<dbReference type="InterPro" id="IPR005119">
    <property type="entry name" value="LysR_subst-bd"/>
</dbReference>
<organism evidence="6">
    <name type="scientific">marine metagenome</name>
    <dbReference type="NCBI Taxonomy" id="408172"/>
    <lineage>
        <taxon>unclassified sequences</taxon>
        <taxon>metagenomes</taxon>
        <taxon>ecological metagenomes</taxon>
    </lineage>
</organism>
<dbReference type="Pfam" id="PF03466">
    <property type="entry name" value="LysR_substrate"/>
    <property type="match status" value="1"/>
</dbReference>
<dbReference type="SUPFAM" id="SSF53850">
    <property type="entry name" value="Periplasmic binding protein-like II"/>
    <property type="match status" value="1"/>
</dbReference>
<dbReference type="PANTHER" id="PTHR30126:SF6">
    <property type="entry name" value="HTH-TYPE TRANSCRIPTIONAL REGULATOR CYSB-RELATED"/>
    <property type="match status" value="1"/>
</dbReference>
<dbReference type="InterPro" id="IPR000847">
    <property type="entry name" value="LysR_HTH_N"/>
</dbReference>
<evidence type="ECO:0000256" key="3">
    <source>
        <dbReference type="ARBA" id="ARBA00023125"/>
    </source>
</evidence>
<dbReference type="GO" id="GO:0003700">
    <property type="term" value="F:DNA-binding transcription factor activity"/>
    <property type="evidence" value="ECO:0007669"/>
    <property type="project" value="InterPro"/>
</dbReference>
<feature type="domain" description="HTH lysR-type" evidence="5">
    <location>
        <begin position="1"/>
        <end position="60"/>
    </location>
</feature>
<dbReference type="GO" id="GO:0019344">
    <property type="term" value="P:cysteine biosynthetic process"/>
    <property type="evidence" value="ECO:0007669"/>
    <property type="project" value="TreeGrafter"/>
</dbReference>
<dbReference type="InterPro" id="IPR036390">
    <property type="entry name" value="WH_DNA-bd_sf"/>
</dbReference>
<reference evidence="6" key="1">
    <citation type="submission" date="2018-05" db="EMBL/GenBank/DDBJ databases">
        <authorList>
            <person name="Lanie J.A."/>
            <person name="Ng W.-L."/>
            <person name="Kazmierczak K.M."/>
            <person name="Andrzejewski T.M."/>
            <person name="Davidsen T.M."/>
            <person name="Wayne K.J."/>
            <person name="Tettelin H."/>
            <person name="Glass J.I."/>
            <person name="Rusch D."/>
            <person name="Podicherti R."/>
            <person name="Tsui H.-C.T."/>
            <person name="Winkler M.E."/>
        </authorList>
    </citation>
    <scope>NUCLEOTIDE SEQUENCE</scope>
</reference>